<dbReference type="AlphaFoldDB" id="A0A1D2MHB3"/>
<dbReference type="InterPro" id="IPR050546">
    <property type="entry name" value="Glycosyl_Hydrlase_16"/>
</dbReference>
<dbReference type="Pfam" id="PF00722">
    <property type="entry name" value="Glyco_hydro_16"/>
    <property type="match status" value="1"/>
</dbReference>
<proteinExistence type="inferred from homology"/>
<feature type="domain" description="GH16" evidence="3">
    <location>
        <begin position="22"/>
        <end position="272"/>
    </location>
</feature>
<dbReference type="PROSITE" id="PS51762">
    <property type="entry name" value="GH16_2"/>
    <property type="match status" value="1"/>
</dbReference>
<dbReference type="PANTHER" id="PTHR10963">
    <property type="entry name" value="GLYCOSYL HYDROLASE-RELATED"/>
    <property type="match status" value="1"/>
</dbReference>
<comment type="caution">
    <text evidence="4">The sequence shown here is derived from an EMBL/GenBank/DDBJ whole genome shotgun (WGS) entry which is preliminary data.</text>
</comment>
<dbReference type="STRING" id="48709.A0A1D2MHB3"/>
<evidence type="ECO:0000256" key="2">
    <source>
        <dbReference type="SAM" id="SignalP"/>
    </source>
</evidence>
<comment type="similarity">
    <text evidence="1">Belongs to the glycosyl hydrolase 16 family.</text>
</comment>
<dbReference type="CDD" id="cd08023">
    <property type="entry name" value="GH16_laminarinase_like"/>
    <property type="match status" value="1"/>
</dbReference>
<dbReference type="InterPro" id="IPR013320">
    <property type="entry name" value="ConA-like_dom_sf"/>
</dbReference>
<evidence type="ECO:0000259" key="3">
    <source>
        <dbReference type="PROSITE" id="PS51762"/>
    </source>
</evidence>
<dbReference type="OrthoDB" id="4991342at2759"/>
<sequence length="272" mass="31191">MKVLKITTLLSFVQLCCIVSAWEWKGQIVFEDNFNGTSLDLNKWEYQETCGAIFGPGNLQCYTRNNVAVRNGNLVITARKERMEDKEYTSGRIRQKPMGFTYGAYVVRARMARGDHLWPALWLLNLNTECRYEEIDIAEYRGQRADAKKLVMAAHWGKAYNQVASAYTTGTTPEDLSTSFHEYAVLWVPSKIEWYFDRQKYFEVSLTNGTFTSDPNKLPCRGGPTPYTDPSNFIFNVAVGGSFFSQYPPLDPNTNTWSKPTLEVDWVRVYQA</sequence>
<protein>
    <submittedName>
        <fullName evidence="4">Beta-glucanase</fullName>
    </submittedName>
</protein>
<feature type="chain" id="PRO_5008904024" evidence="2">
    <location>
        <begin position="22"/>
        <end position="272"/>
    </location>
</feature>
<dbReference type="OMA" id="NTECRYE"/>
<dbReference type="SUPFAM" id="SSF49899">
    <property type="entry name" value="Concanavalin A-like lectins/glucanases"/>
    <property type="match status" value="1"/>
</dbReference>
<dbReference type="PANTHER" id="PTHR10963:SF55">
    <property type="entry name" value="GLYCOSIDE HYDROLASE FAMILY 16 PROTEIN"/>
    <property type="match status" value="1"/>
</dbReference>
<keyword evidence="2" id="KW-0732">Signal</keyword>
<accession>A0A1D2MHB3</accession>
<dbReference type="EMBL" id="LJIJ01001272">
    <property type="protein sequence ID" value="ODM92311.1"/>
    <property type="molecule type" value="Genomic_DNA"/>
</dbReference>
<dbReference type="GO" id="GO:0004553">
    <property type="term" value="F:hydrolase activity, hydrolyzing O-glycosyl compounds"/>
    <property type="evidence" value="ECO:0007669"/>
    <property type="project" value="InterPro"/>
</dbReference>
<dbReference type="InterPro" id="IPR000757">
    <property type="entry name" value="Beta-glucanase-like"/>
</dbReference>
<gene>
    <name evidence="4" type="ORF">Ocin01_14370</name>
</gene>
<name>A0A1D2MHB3_ORCCI</name>
<evidence type="ECO:0000313" key="5">
    <source>
        <dbReference type="Proteomes" id="UP000094527"/>
    </source>
</evidence>
<evidence type="ECO:0000313" key="4">
    <source>
        <dbReference type="EMBL" id="ODM92311.1"/>
    </source>
</evidence>
<reference evidence="4 5" key="1">
    <citation type="journal article" date="2016" name="Genome Biol. Evol.">
        <title>Gene Family Evolution Reflects Adaptation to Soil Environmental Stressors in the Genome of the Collembolan Orchesella cincta.</title>
        <authorList>
            <person name="Faddeeva-Vakhrusheva A."/>
            <person name="Derks M.F."/>
            <person name="Anvar S.Y."/>
            <person name="Agamennone V."/>
            <person name="Suring W."/>
            <person name="Smit S."/>
            <person name="van Straalen N.M."/>
            <person name="Roelofs D."/>
        </authorList>
    </citation>
    <scope>NUCLEOTIDE SEQUENCE [LARGE SCALE GENOMIC DNA]</scope>
    <source>
        <tissue evidence="4">Mixed pool</tissue>
    </source>
</reference>
<organism evidence="4 5">
    <name type="scientific">Orchesella cincta</name>
    <name type="common">Springtail</name>
    <name type="synonym">Podura cincta</name>
    <dbReference type="NCBI Taxonomy" id="48709"/>
    <lineage>
        <taxon>Eukaryota</taxon>
        <taxon>Metazoa</taxon>
        <taxon>Ecdysozoa</taxon>
        <taxon>Arthropoda</taxon>
        <taxon>Hexapoda</taxon>
        <taxon>Collembola</taxon>
        <taxon>Entomobryomorpha</taxon>
        <taxon>Entomobryoidea</taxon>
        <taxon>Orchesellidae</taxon>
        <taxon>Orchesellinae</taxon>
        <taxon>Orchesella</taxon>
    </lineage>
</organism>
<keyword evidence="5" id="KW-1185">Reference proteome</keyword>
<feature type="signal peptide" evidence="2">
    <location>
        <begin position="1"/>
        <end position="21"/>
    </location>
</feature>
<dbReference type="Proteomes" id="UP000094527">
    <property type="component" value="Unassembled WGS sequence"/>
</dbReference>
<dbReference type="GO" id="GO:0005975">
    <property type="term" value="P:carbohydrate metabolic process"/>
    <property type="evidence" value="ECO:0007669"/>
    <property type="project" value="InterPro"/>
</dbReference>
<evidence type="ECO:0000256" key="1">
    <source>
        <dbReference type="ARBA" id="ARBA00006865"/>
    </source>
</evidence>
<dbReference type="Gene3D" id="2.60.120.200">
    <property type="match status" value="1"/>
</dbReference>